<dbReference type="InterPro" id="IPR001134">
    <property type="entry name" value="Netrin_domain"/>
</dbReference>
<evidence type="ECO:0000256" key="3">
    <source>
        <dbReference type="ARBA" id="ARBA00023157"/>
    </source>
</evidence>
<dbReference type="GO" id="GO:0008191">
    <property type="term" value="F:metalloendopeptidase inhibitor activity"/>
    <property type="evidence" value="ECO:0007669"/>
    <property type="project" value="InterPro"/>
</dbReference>
<dbReference type="PANTHER" id="PTHR11844:SF25">
    <property type="entry name" value="NTR DOMAIN-CONTAINING PROTEIN"/>
    <property type="match status" value="1"/>
</dbReference>
<keyword evidence="4" id="KW-0479">Metal-binding</keyword>
<dbReference type="InterPro" id="IPR001820">
    <property type="entry name" value="TIMP"/>
</dbReference>
<dbReference type="InterPro" id="IPR008993">
    <property type="entry name" value="TIMP-like_OB-fold"/>
</dbReference>
<comment type="caution">
    <text evidence="8">The sequence shown here is derived from an EMBL/GenBank/DDBJ whole genome shotgun (WGS) entry which is preliminary data.</text>
</comment>
<feature type="domain" description="NTR" evidence="7">
    <location>
        <begin position="16"/>
        <end position="110"/>
    </location>
</feature>
<dbReference type="PROSITE" id="PS50189">
    <property type="entry name" value="NTR"/>
    <property type="match status" value="1"/>
</dbReference>
<evidence type="ECO:0000256" key="4">
    <source>
        <dbReference type="PIRSR" id="PIRSR601820-1"/>
    </source>
</evidence>
<dbReference type="SUPFAM" id="SSF50242">
    <property type="entry name" value="TIMP-like"/>
    <property type="match status" value="1"/>
</dbReference>
<feature type="chain" id="PRO_5043506971" description="NTR domain-containing protein" evidence="6">
    <location>
        <begin position="16"/>
        <end position="110"/>
    </location>
</feature>
<dbReference type="PANTHER" id="PTHR11844">
    <property type="entry name" value="METALLOPROTEASE INHIBITOR"/>
    <property type="match status" value="1"/>
</dbReference>
<feature type="non-terminal residue" evidence="8">
    <location>
        <position position="110"/>
    </location>
</feature>
<feature type="binding site" evidence="4">
    <location>
        <position position="16"/>
    </location>
    <ligand>
        <name>Zn(2+)</name>
        <dbReference type="ChEBI" id="CHEBI:29105"/>
        <note>ligand shared with metalloproteinase partner</note>
    </ligand>
</feature>
<evidence type="ECO:0000313" key="8">
    <source>
        <dbReference type="EMBL" id="GMT08891.1"/>
    </source>
</evidence>
<dbReference type="GO" id="GO:0005615">
    <property type="term" value="C:extracellular space"/>
    <property type="evidence" value="ECO:0007669"/>
    <property type="project" value="TreeGrafter"/>
</dbReference>
<dbReference type="GO" id="GO:0046872">
    <property type="term" value="F:metal ion binding"/>
    <property type="evidence" value="ECO:0007669"/>
    <property type="project" value="UniProtKB-KW"/>
</dbReference>
<evidence type="ECO:0000256" key="6">
    <source>
        <dbReference type="SAM" id="SignalP"/>
    </source>
</evidence>
<keyword evidence="2" id="KW-0964">Secreted</keyword>
<reference evidence="8" key="1">
    <citation type="submission" date="2023-10" db="EMBL/GenBank/DDBJ databases">
        <title>Genome assembly of Pristionchus species.</title>
        <authorList>
            <person name="Yoshida K."/>
            <person name="Sommer R.J."/>
        </authorList>
    </citation>
    <scope>NUCLEOTIDE SEQUENCE</scope>
    <source>
        <strain evidence="8">RS5133</strain>
    </source>
</reference>
<protein>
    <recommendedName>
        <fullName evidence="7">NTR domain-containing protein</fullName>
    </recommendedName>
</protein>
<keyword evidence="6" id="KW-0732">Signal</keyword>
<dbReference type="GO" id="GO:0002020">
    <property type="term" value="F:protease binding"/>
    <property type="evidence" value="ECO:0007669"/>
    <property type="project" value="TreeGrafter"/>
</dbReference>
<dbReference type="Gene3D" id="2.40.50.120">
    <property type="match status" value="1"/>
</dbReference>
<sequence>QILVFLAAVAATSLACSCLEQTPEQAFCSADWVARVKINSRTESYPDGSNFYNIQHDAEIVEMFKKPSSLSSLPSSVYGSTICNLCNVDAGKEFLLAGTYYDDKLKFSLC</sequence>
<evidence type="ECO:0000259" key="7">
    <source>
        <dbReference type="PROSITE" id="PS50189"/>
    </source>
</evidence>
<feature type="signal peptide" evidence="6">
    <location>
        <begin position="1"/>
        <end position="15"/>
    </location>
</feature>
<evidence type="ECO:0000256" key="5">
    <source>
        <dbReference type="PIRSR" id="PIRSR601820-3"/>
    </source>
</evidence>
<evidence type="ECO:0000256" key="1">
    <source>
        <dbReference type="ARBA" id="ARBA00004613"/>
    </source>
</evidence>
<evidence type="ECO:0000313" key="9">
    <source>
        <dbReference type="Proteomes" id="UP001432322"/>
    </source>
</evidence>
<feature type="non-terminal residue" evidence="8">
    <location>
        <position position="1"/>
    </location>
</feature>
<dbReference type="Pfam" id="PF00965">
    <property type="entry name" value="TIMP"/>
    <property type="match status" value="1"/>
</dbReference>
<dbReference type="Proteomes" id="UP001432322">
    <property type="component" value="Unassembled WGS sequence"/>
</dbReference>
<feature type="disulfide bond" evidence="5">
    <location>
        <begin position="18"/>
        <end position="110"/>
    </location>
</feature>
<dbReference type="GO" id="GO:0031012">
    <property type="term" value="C:extracellular matrix"/>
    <property type="evidence" value="ECO:0007669"/>
    <property type="project" value="TreeGrafter"/>
</dbReference>
<comment type="subcellular location">
    <subcellularLocation>
        <location evidence="1">Secreted</location>
    </subcellularLocation>
</comment>
<feature type="disulfide bond" evidence="5">
    <location>
        <begin position="16"/>
        <end position="86"/>
    </location>
</feature>
<keyword evidence="3 5" id="KW-1015">Disulfide bond</keyword>
<dbReference type="GO" id="GO:0051045">
    <property type="term" value="P:negative regulation of membrane protein ectodomain proteolysis"/>
    <property type="evidence" value="ECO:0007669"/>
    <property type="project" value="TreeGrafter"/>
</dbReference>
<name>A0AAV5UP32_9BILA</name>
<evidence type="ECO:0000256" key="2">
    <source>
        <dbReference type="ARBA" id="ARBA00022525"/>
    </source>
</evidence>
<accession>A0AAV5UP32</accession>
<dbReference type="EMBL" id="BTSY01000001">
    <property type="protein sequence ID" value="GMT08891.1"/>
    <property type="molecule type" value="Genomic_DNA"/>
</dbReference>
<gene>
    <name evidence="8" type="ORF">PFISCL1PPCAC_188</name>
</gene>
<proteinExistence type="predicted"/>
<keyword evidence="9" id="KW-1185">Reference proteome</keyword>
<keyword evidence="4" id="KW-0862">Zinc</keyword>
<organism evidence="8 9">
    <name type="scientific">Pristionchus fissidentatus</name>
    <dbReference type="NCBI Taxonomy" id="1538716"/>
    <lineage>
        <taxon>Eukaryota</taxon>
        <taxon>Metazoa</taxon>
        <taxon>Ecdysozoa</taxon>
        <taxon>Nematoda</taxon>
        <taxon>Chromadorea</taxon>
        <taxon>Rhabditida</taxon>
        <taxon>Rhabditina</taxon>
        <taxon>Diplogasteromorpha</taxon>
        <taxon>Diplogasteroidea</taxon>
        <taxon>Neodiplogasteridae</taxon>
        <taxon>Pristionchus</taxon>
    </lineage>
</organism>
<dbReference type="AlphaFoldDB" id="A0AAV5UP32"/>